<reference evidence="6 7" key="1">
    <citation type="journal article" date="2011" name="Genome Res.">
        <title>Phylogeny-wide analysis of social amoeba genomes highlights ancient origins for complex intercellular communication.</title>
        <authorList>
            <person name="Heidel A.J."/>
            <person name="Lawal H.M."/>
            <person name="Felder M."/>
            <person name="Schilde C."/>
            <person name="Helps N.R."/>
            <person name="Tunggal B."/>
            <person name="Rivero F."/>
            <person name="John U."/>
            <person name="Schleicher M."/>
            <person name="Eichinger L."/>
            <person name="Platzer M."/>
            <person name="Noegel A.A."/>
            <person name="Schaap P."/>
            <person name="Gloeckner G."/>
        </authorList>
    </citation>
    <scope>NUCLEOTIDE SEQUENCE [LARGE SCALE GENOMIC DNA]</scope>
    <source>
        <strain evidence="7">ATCC 26659 / Pp 5 / PN500</strain>
    </source>
</reference>
<dbReference type="OMA" id="WVTGGRW"/>
<gene>
    <name evidence="6" type="primary">uox</name>
    <name evidence="6" type="ORF">PPL_07713</name>
</gene>
<dbReference type="STRING" id="670386.D3BGR1"/>
<dbReference type="Pfam" id="PF01014">
    <property type="entry name" value="Uricase"/>
    <property type="match status" value="2"/>
</dbReference>
<evidence type="ECO:0000256" key="1">
    <source>
        <dbReference type="ARBA" id="ARBA00004831"/>
    </source>
</evidence>
<dbReference type="PANTHER" id="PTHR42874:SF1">
    <property type="entry name" value="URICASE"/>
    <property type="match status" value="1"/>
</dbReference>
<comment type="function">
    <text evidence="5">Catalyzes the oxidation of uric acid to 5-hydroxyisourate, which is further processed to form (S)-allantoin.</text>
</comment>
<dbReference type="AlphaFoldDB" id="D3BGR1"/>
<dbReference type="UniPathway" id="UPA00394">
    <property type="reaction ID" value="UER00650"/>
</dbReference>
<organism evidence="6 7">
    <name type="scientific">Heterostelium pallidum (strain ATCC 26659 / Pp 5 / PN500)</name>
    <name type="common">Cellular slime mold</name>
    <name type="synonym">Polysphondylium pallidum</name>
    <dbReference type="NCBI Taxonomy" id="670386"/>
    <lineage>
        <taxon>Eukaryota</taxon>
        <taxon>Amoebozoa</taxon>
        <taxon>Evosea</taxon>
        <taxon>Eumycetozoa</taxon>
        <taxon>Dictyostelia</taxon>
        <taxon>Acytosteliales</taxon>
        <taxon>Acytosteliaceae</taxon>
        <taxon>Heterostelium</taxon>
    </lineage>
</organism>
<dbReference type="EMBL" id="ADBJ01000035">
    <property type="protein sequence ID" value="EFA79295.1"/>
    <property type="molecule type" value="Genomic_DNA"/>
</dbReference>
<dbReference type="GO" id="GO:0004846">
    <property type="term" value="F:urate oxidase activity"/>
    <property type="evidence" value="ECO:0007669"/>
    <property type="project" value="UniProtKB-EC"/>
</dbReference>
<dbReference type="GO" id="GO:0019628">
    <property type="term" value="P:urate catabolic process"/>
    <property type="evidence" value="ECO:0007669"/>
    <property type="project" value="UniProtKB-UniPathway"/>
</dbReference>
<keyword evidence="4 5" id="KW-0560">Oxidoreductase</keyword>
<dbReference type="InterPro" id="IPR002042">
    <property type="entry name" value="Uricase"/>
</dbReference>
<dbReference type="GeneID" id="31363194"/>
<evidence type="ECO:0000256" key="5">
    <source>
        <dbReference type="RuleBase" id="RU004455"/>
    </source>
</evidence>
<dbReference type="Gene3D" id="3.10.270.10">
    <property type="entry name" value="Urate Oxidase"/>
    <property type="match status" value="2"/>
</dbReference>
<dbReference type="GO" id="GO:0005777">
    <property type="term" value="C:peroxisome"/>
    <property type="evidence" value="ECO:0007669"/>
    <property type="project" value="TreeGrafter"/>
</dbReference>
<sequence>MATLIDNRYGKAKVRVLKVNKNKDYHTVFDLDCCVLLQGQFEETYLTGNNERVVATDSIKNTVYLLAQKENFKSAEDFGIILDLLIMKTTGSGFENFYRDQYTTLPETKDRVFATMVTAEWTFNTTDNVNYPHIYQEFKNSVFDIFSLQYSKSVQETLYLIGKTAIERCKEIDEINLSLPNKHAFGFDFAKLKTKNENNTFQPVEEPSGLIEGTVKRLNAKF</sequence>
<dbReference type="InParanoid" id="D3BGR1"/>
<dbReference type="PRINTS" id="PR00093">
    <property type="entry name" value="URICASE"/>
</dbReference>
<proteinExistence type="inferred from homology"/>
<comment type="similarity">
    <text evidence="2 5">Belongs to the uricase family.</text>
</comment>
<evidence type="ECO:0000256" key="3">
    <source>
        <dbReference type="ARBA" id="ARBA00022631"/>
    </source>
</evidence>
<keyword evidence="3 5" id="KW-0659">Purine metabolism</keyword>
<name>D3BGR1_HETP5</name>
<dbReference type="GO" id="GO:0006145">
    <property type="term" value="P:purine nucleobase catabolic process"/>
    <property type="evidence" value="ECO:0007669"/>
    <property type="project" value="TreeGrafter"/>
</dbReference>
<dbReference type="EC" id="1.7.3.3" evidence="5"/>
<evidence type="ECO:0000256" key="2">
    <source>
        <dbReference type="ARBA" id="ARBA00009760"/>
    </source>
</evidence>
<dbReference type="SUPFAM" id="SSF55620">
    <property type="entry name" value="Tetrahydrobiopterin biosynthesis enzymes-like"/>
    <property type="match status" value="2"/>
</dbReference>
<dbReference type="RefSeq" id="XP_020431416.1">
    <property type="nucleotide sequence ID" value="XM_020578547.1"/>
</dbReference>
<comment type="pathway">
    <text evidence="1">Purine metabolism; urate degradation; (S)-allantoin from urate: step 1/3.</text>
</comment>
<dbReference type="FunCoup" id="D3BGR1">
    <property type="interactions" value="100"/>
</dbReference>
<evidence type="ECO:0000313" key="7">
    <source>
        <dbReference type="Proteomes" id="UP000001396"/>
    </source>
</evidence>
<dbReference type="PANTHER" id="PTHR42874">
    <property type="entry name" value="URICASE"/>
    <property type="match status" value="1"/>
</dbReference>
<comment type="catalytic activity">
    <reaction evidence="5">
        <text>urate + O2 + H2O = 5-hydroxyisourate + H2O2</text>
        <dbReference type="Rhea" id="RHEA:21368"/>
        <dbReference type="ChEBI" id="CHEBI:15377"/>
        <dbReference type="ChEBI" id="CHEBI:15379"/>
        <dbReference type="ChEBI" id="CHEBI:16240"/>
        <dbReference type="ChEBI" id="CHEBI:17775"/>
        <dbReference type="ChEBI" id="CHEBI:18072"/>
        <dbReference type="EC" id="1.7.3.3"/>
    </reaction>
</comment>
<keyword evidence="7" id="KW-1185">Reference proteome</keyword>
<comment type="caution">
    <text evidence="6">The sequence shown here is derived from an EMBL/GenBank/DDBJ whole genome shotgun (WGS) entry which is preliminary data.</text>
</comment>
<dbReference type="Proteomes" id="UP000001396">
    <property type="component" value="Unassembled WGS sequence"/>
</dbReference>
<protein>
    <recommendedName>
        <fullName evidence="5">Uricase</fullName>
        <ecNumber evidence="5">1.7.3.3</ecNumber>
    </recommendedName>
</protein>
<accession>D3BGR1</accession>
<evidence type="ECO:0000313" key="6">
    <source>
        <dbReference type="EMBL" id="EFA79295.1"/>
    </source>
</evidence>
<evidence type="ECO:0000256" key="4">
    <source>
        <dbReference type="ARBA" id="ARBA00023002"/>
    </source>
</evidence>